<reference evidence="1" key="1">
    <citation type="submission" date="2023-03" db="UniProtKB">
        <authorList>
            <consortium name="EnsemblPlants"/>
        </authorList>
    </citation>
    <scope>IDENTIFICATION</scope>
</reference>
<sequence>MEGETSGLDIPGGRMIHENGRHDHLPQTLCLQHCFAEVEAMAEGGKLRRWTGKLVVQWPP</sequence>
<dbReference type="EnsemblPlants" id="MELO3C008333.2.1">
    <property type="protein sequence ID" value="MELO3C008333.2.1"/>
    <property type="gene ID" value="MELO3C008333.2"/>
</dbReference>
<name>A0A9I9CTZ7_CUCME</name>
<dbReference type="AlphaFoldDB" id="A0A9I9CTZ7"/>
<evidence type="ECO:0000313" key="1">
    <source>
        <dbReference type="EnsemblPlants" id="MELO3C008333.2.1"/>
    </source>
</evidence>
<dbReference type="Gramene" id="MELO3C008333.2.1">
    <property type="protein sequence ID" value="MELO3C008333.2.1"/>
    <property type="gene ID" value="MELO3C008333.2"/>
</dbReference>
<protein>
    <submittedName>
        <fullName evidence="1">Uncharacterized protein</fullName>
    </submittedName>
</protein>
<proteinExistence type="predicted"/>
<accession>A0A9I9CTZ7</accession>
<organism evidence="1">
    <name type="scientific">Cucumis melo</name>
    <name type="common">Muskmelon</name>
    <dbReference type="NCBI Taxonomy" id="3656"/>
    <lineage>
        <taxon>Eukaryota</taxon>
        <taxon>Viridiplantae</taxon>
        <taxon>Streptophyta</taxon>
        <taxon>Embryophyta</taxon>
        <taxon>Tracheophyta</taxon>
        <taxon>Spermatophyta</taxon>
        <taxon>Magnoliopsida</taxon>
        <taxon>eudicotyledons</taxon>
        <taxon>Gunneridae</taxon>
        <taxon>Pentapetalae</taxon>
        <taxon>rosids</taxon>
        <taxon>fabids</taxon>
        <taxon>Cucurbitales</taxon>
        <taxon>Cucurbitaceae</taxon>
        <taxon>Benincaseae</taxon>
        <taxon>Cucumis</taxon>
    </lineage>
</organism>